<reference evidence="1" key="1">
    <citation type="journal article" date="2020" name="mSystems">
        <title>Genome- and Community-Level Interaction Insights into Carbon Utilization and Element Cycling Functions of Hydrothermarchaeota in Hydrothermal Sediment.</title>
        <authorList>
            <person name="Zhou Z."/>
            <person name="Liu Y."/>
            <person name="Xu W."/>
            <person name="Pan J."/>
            <person name="Luo Z.H."/>
            <person name="Li M."/>
        </authorList>
    </citation>
    <scope>NUCLEOTIDE SEQUENCE [LARGE SCALE GENOMIC DNA]</scope>
    <source>
        <strain evidence="1">SpSt-1105</strain>
    </source>
</reference>
<protein>
    <submittedName>
        <fullName evidence="1">Uncharacterized protein</fullName>
    </submittedName>
</protein>
<accession>A0A7J3Z8W4</accession>
<organism evidence="1">
    <name type="scientific">Ignisphaera aggregans</name>
    <dbReference type="NCBI Taxonomy" id="334771"/>
    <lineage>
        <taxon>Archaea</taxon>
        <taxon>Thermoproteota</taxon>
        <taxon>Thermoprotei</taxon>
        <taxon>Desulfurococcales</taxon>
        <taxon>Desulfurococcaceae</taxon>
        <taxon>Ignisphaera</taxon>
    </lineage>
</organism>
<proteinExistence type="predicted"/>
<gene>
    <name evidence="1" type="ORF">ENM66_04550</name>
</gene>
<dbReference type="Gene3D" id="3.10.590.10">
    <property type="entry name" value="ph1033 like domains"/>
    <property type="match status" value="1"/>
</dbReference>
<dbReference type="EMBL" id="DRYQ01000065">
    <property type="protein sequence ID" value="HHQ50603.1"/>
    <property type="molecule type" value="Genomic_DNA"/>
</dbReference>
<dbReference type="InterPro" id="IPR015947">
    <property type="entry name" value="PUA-like_sf"/>
</dbReference>
<comment type="caution">
    <text evidence="1">The sequence shown here is derived from an EMBL/GenBank/DDBJ whole genome shotgun (WGS) entry which is preliminary data.</text>
</comment>
<dbReference type="AlphaFoldDB" id="A0A7J3Z8W4"/>
<sequence>MLFSSNSLENIRVDCEGLLWGFSHKRKHLRDKWGQFLSTYQRINPFDVAVIQPTKNYRIHAIGVVREKYYDDLTPVWPAELRRGEVLYPWRVSFSLMLFSEEPITVLTVRVQDYISCFGLGTLTPRDLDNILAGASRKFKLELREST</sequence>
<name>A0A7J3Z8W4_9CREN</name>
<dbReference type="SUPFAM" id="SSF88697">
    <property type="entry name" value="PUA domain-like"/>
    <property type="match status" value="1"/>
</dbReference>
<evidence type="ECO:0000313" key="1">
    <source>
        <dbReference type="EMBL" id="HHQ50603.1"/>
    </source>
</evidence>